<comment type="caution">
    <text evidence="3">The sequence shown here is derived from an EMBL/GenBank/DDBJ whole genome shotgun (WGS) entry which is preliminary data.</text>
</comment>
<gene>
    <name evidence="3" type="ORF">E2C01_034352</name>
</gene>
<dbReference type="OrthoDB" id="6381911at2759"/>
<keyword evidence="1" id="KW-0732">Signal</keyword>
<evidence type="ECO:0000313" key="3">
    <source>
        <dbReference type="EMBL" id="MPC40784.1"/>
    </source>
</evidence>
<sequence length="117" mass="12968">MGPLCFLILINDALTNTLHCWKYVDDCTVGVPIDNKKPKLSALQATLEQLQQWTEENKMTISHTKTVVMHVCTSSAAVPRRQLTLGPHPLQVVRSAKLLGGHSGRPADMEAAYHRHS</sequence>
<evidence type="ECO:0000256" key="1">
    <source>
        <dbReference type="SAM" id="SignalP"/>
    </source>
</evidence>
<evidence type="ECO:0000259" key="2">
    <source>
        <dbReference type="Pfam" id="PF00078"/>
    </source>
</evidence>
<reference evidence="3 4" key="1">
    <citation type="submission" date="2019-05" db="EMBL/GenBank/DDBJ databases">
        <title>Another draft genome of Portunus trituberculatus and its Hox gene families provides insights of decapod evolution.</title>
        <authorList>
            <person name="Jeong J.-H."/>
            <person name="Song I."/>
            <person name="Kim S."/>
            <person name="Choi T."/>
            <person name="Kim D."/>
            <person name="Ryu S."/>
            <person name="Kim W."/>
        </authorList>
    </citation>
    <scope>NUCLEOTIDE SEQUENCE [LARGE SCALE GENOMIC DNA]</scope>
    <source>
        <tissue evidence="3">Muscle</tissue>
    </source>
</reference>
<feature type="domain" description="Reverse transcriptase" evidence="2">
    <location>
        <begin position="2"/>
        <end position="92"/>
    </location>
</feature>
<dbReference type="AlphaFoldDB" id="A0A5B7F8B1"/>
<feature type="signal peptide" evidence="1">
    <location>
        <begin position="1"/>
        <end position="15"/>
    </location>
</feature>
<name>A0A5B7F8B1_PORTR</name>
<accession>A0A5B7F8B1</accession>
<dbReference type="Proteomes" id="UP000324222">
    <property type="component" value="Unassembled WGS sequence"/>
</dbReference>
<dbReference type="InterPro" id="IPR000477">
    <property type="entry name" value="RT_dom"/>
</dbReference>
<dbReference type="Pfam" id="PF00078">
    <property type="entry name" value="RVT_1"/>
    <property type="match status" value="1"/>
</dbReference>
<feature type="chain" id="PRO_5022917802" description="Reverse transcriptase domain-containing protein" evidence="1">
    <location>
        <begin position="16"/>
        <end position="117"/>
    </location>
</feature>
<proteinExistence type="predicted"/>
<dbReference type="EMBL" id="VSRR010004810">
    <property type="protein sequence ID" value="MPC40784.1"/>
    <property type="molecule type" value="Genomic_DNA"/>
</dbReference>
<evidence type="ECO:0000313" key="4">
    <source>
        <dbReference type="Proteomes" id="UP000324222"/>
    </source>
</evidence>
<keyword evidence="4" id="KW-1185">Reference proteome</keyword>
<protein>
    <recommendedName>
        <fullName evidence="2">Reverse transcriptase domain-containing protein</fullName>
    </recommendedName>
</protein>
<organism evidence="3 4">
    <name type="scientific">Portunus trituberculatus</name>
    <name type="common">Swimming crab</name>
    <name type="synonym">Neptunus trituberculatus</name>
    <dbReference type="NCBI Taxonomy" id="210409"/>
    <lineage>
        <taxon>Eukaryota</taxon>
        <taxon>Metazoa</taxon>
        <taxon>Ecdysozoa</taxon>
        <taxon>Arthropoda</taxon>
        <taxon>Crustacea</taxon>
        <taxon>Multicrustacea</taxon>
        <taxon>Malacostraca</taxon>
        <taxon>Eumalacostraca</taxon>
        <taxon>Eucarida</taxon>
        <taxon>Decapoda</taxon>
        <taxon>Pleocyemata</taxon>
        <taxon>Brachyura</taxon>
        <taxon>Eubrachyura</taxon>
        <taxon>Portunoidea</taxon>
        <taxon>Portunidae</taxon>
        <taxon>Portuninae</taxon>
        <taxon>Portunus</taxon>
    </lineage>
</organism>